<reference evidence="2 3" key="1">
    <citation type="submission" date="2018-06" db="EMBL/GenBank/DDBJ databases">
        <title>Sphaerisporangium craniellae sp. nov., isolated from a marine sponge in the South China Sea.</title>
        <authorList>
            <person name="Li L."/>
        </authorList>
    </citation>
    <scope>NUCLEOTIDE SEQUENCE [LARGE SCALE GENOMIC DNA]</scope>
    <source>
        <strain evidence="2 3">LHW63015</strain>
    </source>
</reference>
<dbReference type="EMBL" id="QMEY01000018">
    <property type="protein sequence ID" value="RBQ16242.1"/>
    <property type="molecule type" value="Genomic_DNA"/>
</dbReference>
<evidence type="ECO:0000313" key="3">
    <source>
        <dbReference type="Proteomes" id="UP000253303"/>
    </source>
</evidence>
<dbReference type="Proteomes" id="UP000253303">
    <property type="component" value="Unassembled WGS sequence"/>
</dbReference>
<dbReference type="Pfam" id="PF21812">
    <property type="entry name" value="DUF6881"/>
    <property type="match status" value="1"/>
</dbReference>
<name>A0A366LSR5_9ACTN</name>
<feature type="domain" description="DUF6881" evidence="1">
    <location>
        <begin position="2"/>
        <end position="89"/>
    </location>
</feature>
<gene>
    <name evidence="2" type="ORF">DP939_31415</name>
</gene>
<protein>
    <recommendedName>
        <fullName evidence="1">DUF6881 domain-containing protein</fullName>
    </recommendedName>
</protein>
<dbReference type="InterPro" id="IPR049248">
    <property type="entry name" value="DUF6881"/>
</dbReference>
<organism evidence="2 3">
    <name type="scientific">Spongiactinospora rosea</name>
    <dbReference type="NCBI Taxonomy" id="2248750"/>
    <lineage>
        <taxon>Bacteria</taxon>
        <taxon>Bacillati</taxon>
        <taxon>Actinomycetota</taxon>
        <taxon>Actinomycetes</taxon>
        <taxon>Streptosporangiales</taxon>
        <taxon>Streptosporangiaceae</taxon>
        <taxon>Spongiactinospora</taxon>
    </lineage>
</organism>
<evidence type="ECO:0000313" key="2">
    <source>
        <dbReference type="EMBL" id="RBQ16242.1"/>
    </source>
</evidence>
<proteinExistence type="predicted"/>
<dbReference type="OrthoDB" id="288554at2"/>
<accession>A0A366LSR5</accession>
<dbReference type="AlphaFoldDB" id="A0A366LSR5"/>
<evidence type="ECO:0000259" key="1">
    <source>
        <dbReference type="Pfam" id="PF21812"/>
    </source>
</evidence>
<sequence>MRYLRVEWHHDFPEEPVKLYSEIDDEGYELRKVQVFRDERLERADAETETAATGLSEVPIGPVEEIDAQEEFSASTITRAEFEHIWSRAAGPGDEPGPVTR</sequence>
<comment type="caution">
    <text evidence="2">The sequence shown here is derived from an EMBL/GenBank/DDBJ whole genome shotgun (WGS) entry which is preliminary data.</text>
</comment>
<keyword evidence="3" id="KW-1185">Reference proteome</keyword>